<dbReference type="Pfam" id="PF12833">
    <property type="entry name" value="HTH_18"/>
    <property type="match status" value="1"/>
</dbReference>
<dbReference type="GO" id="GO:0003700">
    <property type="term" value="F:DNA-binding transcription factor activity"/>
    <property type="evidence" value="ECO:0007669"/>
    <property type="project" value="InterPro"/>
</dbReference>
<keyword evidence="7" id="KW-0067">ATP-binding</keyword>
<evidence type="ECO:0000259" key="14">
    <source>
        <dbReference type="PROSITE" id="PS50110"/>
    </source>
</evidence>
<evidence type="ECO:0000256" key="11">
    <source>
        <dbReference type="PROSITE-ProRule" id="PRU00169"/>
    </source>
</evidence>
<dbReference type="SUPFAM" id="SSF50998">
    <property type="entry name" value="Quinoprotein alcohol dehydrogenase-like"/>
    <property type="match status" value="1"/>
</dbReference>
<dbReference type="Pfam" id="PF02518">
    <property type="entry name" value="HATPase_c"/>
    <property type="match status" value="1"/>
</dbReference>
<sequence>MNRNIPLKKAGLYVLCFIFSFQLTGKEPDLNFTTFTSRDGLSSNTVNSVLEDHFGFLWIATEDGLNRFDGTSFKVYRHISGQEASLPVNHVTSLFEDSDGSLWVATNGGAVSIYDRNKDEFVNLTAYNPSVVNMAATSISEDHLGNIWIGSYNGLFVVNRATRKVIRIYREGKSKGDLHTNIIIALFRDSRKNMWIGTNAGLYRHDKSTGKFTRVLNSMAEPGYILSLTEDKKGHIIAGTMRGLYVLSFAGKQVMTLNQGSGSSNISSEIVYAVKTAKDGLVWLGTEDGLNVVNIDSGFVYRYRADRRNRSSLRSKSIRSICFDANGIGWIGTFQGGVSKYDQNYTSFKAVESNPFDVNGLSAPVVTSFAEYRGKGVFVGTDGGGVDLFHPNSGLFTHYQVAAGVAGSNKRLSVLALEMTKDNKLWVGTFLDGVYIVDVKTGSSTHLVKGGGPSNLNFSDIFCIREDRRGNVWIGTNGGGINLYNPSTGLIEKLLHNPAKPGDRNHLSHLVIRALEEDSNGNMWIGTFGGGISVRNPRTRRFTFYSKEKNGLPNNYIITIKEDSKGNIWVGTNGGGLSLLDRKSGRFVTYSEKDGLVNDGVQTIVEDKDGKIWLSTNKGISSFDPLTRKFKNYSHHNGLQNSPFVLGAGLCMSDGTLFFGGQEGFNYFDPSVLRMNRNVPPVVLTNLRVNNSNVIPSDDGPLKQSILIAKEIDLRYKDNFSITFVALNYTISEQNQYEYRLKGVDKDWIQAGKEHTAYYTNLDPGEYIFEVRASNNDGIWNKKGRSVIINVSPPFWRTIYAYIFYALSVIGTIFWIRYRGIKKLEMKFALEKERIEARQLIEQERRQAEHLHQMDLMKIKFLTNLSHEFRTPLSLIVGPVEALIEKISEPAFSSQLSLIRRNGRRLMNLVNQLLDFRKMEEQELKLHLAAGDIISFSRDIADSFCDVAARKNISFKFSADITNAFVLFDHDKIERILFNLLSNAFKFTQEGGEILVEIIAREEESSEGVLVLDIIVSDSGIGIPAEAQRKLFNRFFQHDPGPLVLNQGTGIGLSIVKEFTKMHGGSVDVQSEQRKGSSFVVSIPFALPETGVDGIEERHCREAAIPAETGGTIPNQQNRMPDGASVLIVEDDDDFRFYIKDNLKLSYRIYEATNGKEGWQRALAHHPDIIVCDVNMPVMSGIELSRKLKADKRTSHIPLILLTASTLEDEQIKGLESGANDYMTKPFNFAVLNVKLKNLLMLNQTLKDTYVKQVKVLPPAVEIQSENEKLINKVLVYIEENLNNPQLSVEGMARSLLMSRASLYNKITEITGMSPVEFIRSAKLDRAIILLEQSDLTIAQIAYQVGFSTPNYFARAFKAKYNIVPSEYLAKKRKLQPTEY</sequence>
<dbReference type="SUPFAM" id="SSF55874">
    <property type="entry name" value="ATPase domain of HSP90 chaperone/DNA topoisomerase II/histidine kinase"/>
    <property type="match status" value="1"/>
</dbReference>
<feature type="domain" description="Histidine kinase" evidence="13">
    <location>
        <begin position="864"/>
        <end position="1087"/>
    </location>
</feature>
<evidence type="ECO:0000256" key="6">
    <source>
        <dbReference type="ARBA" id="ARBA00022777"/>
    </source>
</evidence>
<evidence type="ECO:0000256" key="2">
    <source>
        <dbReference type="ARBA" id="ARBA00012438"/>
    </source>
</evidence>
<dbReference type="GO" id="GO:0000155">
    <property type="term" value="F:phosphorelay sensor kinase activity"/>
    <property type="evidence" value="ECO:0007669"/>
    <property type="project" value="InterPro"/>
</dbReference>
<evidence type="ECO:0000259" key="12">
    <source>
        <dbReference type="PROSITE" id="PS01124"/>
    </source>
</evidence>
<accession>A0A5M9HB24</accession>
<evidence type="ECO:0000259" key="13">
    <source>
        <dbReference type="PROSITE" id="PS50109"/>
    </source>
</evidence>
<dbReference type="InterPro" id="IPR009057">
    <property type="entry name" value="Homeodomain-like_sf"/>
</dbReference>
<dbReference type="InterPro" id="IPR004358">
    <property type="entry name" value="Sig_transdc_His_kin-like_C"/>
</dbReference>
<dbReference type="Gene3D" id="3.30.565.10">
    <property type="entry name" value="Histidine kinase-like ATPase, C-terminal domain"/>
    <property type="match status" value="1"/>
</dbReference>
<dbReference type="RefSeq" id="WP_141815748.1">
    <property type="nucleotide sequence ID" value="NZ_VFPL01000001.1"/>
</dbReference>
<evidence type="ECO:0000256" key="1">
    <source>
        <dbReference type="ARBA" id="ARBA00000085"/>
    </source>
</evidence>
<dbReference type="InterPro" id="IPR003594">
    <property type="entry name" value="HATPase_dom"/>
</dbReference>
<gene>
    <name evidence="15" type="ORF">F1649_12115</name>
</gene>
<dbReference type="GO" id="GO:0005524">
    <property type="term" value="F:ATP binding"/>
    <property type="evidence" value="ECO:0007669"/>
    <property type="project" value="UniProtKB-KW"/>
</dbReference>
<keyword evidence="9" id="KW-0805">Transcription regulation</keyword>
<keyword evidence="10" id="KW-0804">Transcription</keyword>
<dbReference type="SMART" id="SM00387">
    <property type="entry name" value="HATPase_c"/>
    <property type="match status" value="1"/>
</dbReference>
<dbReference type="GO" id="GO:0043565">
    <property type="term" value="F:sequence-specific DNA binding"/>
    <property type="evidence" value="ECO:0007669"/>
    <property type="project" value="InterPro"/>
</dbReference>
<dbReference type="InterPro" id="IPR036890">
    <property type="entry name" value="HATPase_C_sf"/>
</dbReference>
<dbReference type="PROSITE" id="PS01124">
    <property type="entry name" value="HTH_ARAC_FAMILY_2"/>
    <property type="match status" value="1"/>
</dbReference>
<dbReference type="SMART" id="SM00342">
    <property type="entry name" value="HTH_ARAC"/>
    <property type="match status" value="1"/>
</dbReference>
<evidence type="ECO:0000256" key="7">
    <source>
        <dbReference type="ARBA" id="ARBA00022840"/>
    </source>
</evidence>
<dbReference type="InterPro" id="IPR003661">
    <property type="entry name" value="HisK_dim/P_dom"/>
</dbReference>
<dbReference type="Proteomes" id="UP000322918">
    <property type="component" value="Unassembled WGS sequence"/>
</dbReference>
<keyword evidence="6" id="KW-0418">Kinase</keyword>
<evidence type="ECO:0000256" key="4">
    <source>
        <dbReference type="ARBA" id="ARBA00022679"/>
    </source>
</evidence>
<dbReference type="SUPFAM" id="SSF46689">
    <property type="entry name" value="Homeodomain-like"/>
    <property type="match status" value="1"/>
</dbReference>
<dbReference type="InterPro" id="IPR011006">
    <property type="entry name" value="CheY-like_superfamily"/>
</dbReference>
<dbReference type="InterPro" id="IPR036097">
    <property type="entry name" value="HisK_dim/P_sf"/>
</dbReference>
<dbReference type="CDD" id="cd17574">
    <property type="entry name" value="REC_OmpR"/>
    <property type="match status" value="1"/>
</dbReference>
<dbReference type="PROSITE" id="PS50109">
    <property type="entry name" value="HIS_KIN"/>
    <property type="match status" value="1"/>
</dbReference>
<dbReference type="PRINTS" id="PR00344">
    <property type="entry name" value="BCTRLSENSOR"/>
</dbReference>
<dbReference type="Pfam" id="PF07494">
    <property type="entry name" value="Reg_prop"/>
    <property type="match status" value="7"/>
</dbReference>
<dbReference type="SMART" id="SM00388">
    <property type="entry name" value="HisKA"/>
    <property type="match status" value="1"/>
</dbReference>
<dbReference type="InterPro" id="IPR001789">
    <property type="entry name" value="Sig_transdc_resp-reg_receiver"/>
</dbReference>
<dbReference type="Gene3D" id="2.130.10.10">
    <property type="entry name" value="YVTN repeat-like/Quinoprotein amine dehydrogenase"/>
    <property type="match status" value="2"/>
</dbReference>
<comment type="caution">
    <text evidence="15">The sequence shown here is derived from an EMBL/GenBank/DDBJ whole genome shotgun (WGS) entry which is preliminary data.</text>
</comment>
<dbReference type="InterPro" id="IPR018060">
    <property type="entry name" value="HTH_AraC"/>
</dbReference>
<dbReference type="Gene3D" id="1.10.10.60">
    <property type="entry name" value="Homeodomain-like"/>
    <property type="match status" value="2"/>
</dbReference>
<dbReference type="SUPFAM" id="SSF63829">
    <property type="entry name" value="Calcium-dependent phosphotriesterase"/>
    <property type="match status" value="2"/>
</dbReference>
<dbReference type="Gene3D" id="1.10.287.130">
    <property type="match status" value="1"/>
</dbReference>
<evidence type="ECO:0000313" key="15">
    <source>
        <dbReference type="EMBL" id="KAA8482448.1"/>
    </source>
</evidence>
<dbReference type="CDD" id="cd00082">
    <property type="entry name" value="HisKA"/>
    <property type="match status" value="1"/>
</dbReference>
<dbReference type="SMART" id="SM00448">
    <property type="entry name" value="REC"/>
    <property type="match status" value="1"/>
</dbReference>
<keyword evidence="16" id="KW-1185">Reference proteome</keyword>
<organism evidence="15 16">
    <name type="scientific">Arcticibacter tournemirensis</name>
    <dbReference type="NCBI Taxonomy" id="699437"/>
    <lineage>
        <taxon>Bacteria</taxon>
        <taxon>Pseudomonadati</taxon>
        <taxon>Bacteroidota</taxon>
        <taxon>Sphingobacteriia</taxon>
        <taxon>Sphingobacteriales</taxon>
        <taxon>Sphingobacteriaceae</taxon>
        <taxon>Arcticibacter</taxon>
    </lineage>
</organism>
<dbReference type="SUPFAM" id="SSF52172">
    <property type="entry name" value="CheY-like"/>
    <property type="match status" value="1"/>
</dbReference>
<comment type="catalytic activity">
    <reaction evidence="1">
        <text>ATP + protein L-histidine = ADP + protein N-phospho-L-histidine.</text>
        <dbReference type="EC" id="2.7.13.3"/>
    </reaction>
</comment>
<dbReference type="PANTHER" id="PTHR43547:SF2">
    <property type="entry name" value="HYBRID SIGNAL TRANSDUCTION HISTIDINE KINASE C"/>
    <property type="match status" value="1"/>
</dbReference>
<dbReference type="InterPro" id="IPR013783">
    <property type="entry name" value="Ig-like_fold"/>
</dbReference>
<evidence type="ECO:0000256" key="5">
    <source>
        <dbReference type="ARBA" id="ARBA00022741"/>
    </source>
</evidence>
<evidence type="ECO:0000256" key="10">
    <source>
        <dbReference type="ARBA" id="ARBA00023163"/>
    </source>
</evidence>
<dbReference type="InterPro" id="IPR011047">
    <property type="entry name" value="Quinoprotein_ADH-like_sf"/>
</dbReference>
<feature type="domain" description="Response regulatory" evidence="14">
    <location>
        <begin position="1125"/>
        <end position="1240"/>
    </location>
</feature>
<feature type="modified residue" description="4-aspartylphosphate" evidence="11">
    <location>
        <position position="1173"/>
    </location>
</feature>
<evidence type="ECO:0000256" key="8">
    <source>
        <dbReference type="ARBA" id="ARBA00023012"/>
    </source>
</evidence>
<keyword evidence="3 11" id="KW-0597">Phosphoprotein</keyword>
<dbReference type="Gene3D" id="3.40.50.2300">
    <property type="match status" value="1"/>
</dbReference>
<dbReference type="InterPro" id="IPR011123">
    <property type="entry name" value="Y_Y_Y"/>
</dbReference>
<dbReference type="FunFam" id="1.10.287.130:FF:000045">
    <property type="entry name" value="Two-component system sensor histidine kinase/response regulator"/>
    <property type="match status" value="1"/>
</dbReference>
<evidence type="ECO:0000313" key="16">
    <source>
        <dbReference type="Proteomes" id="UP000322918"/>
    </source>
</evidence>
<dbReference type="EMBL" id="VWNE01000017">
    <property type="protein sequence ID" value="KAA8482448.1"/>
    <property type="molecule type" value="Genomic_DNA"/>
</dbReference>
<dbReference type="SUPFAM" id="SSF47384">
    <property type="entry name" value="Homodimeric domain of signal transducing histidine kinase"/>
    <property type="match status" value="1"/>
</dbReference>
<dbReference type="FunFam" id="2.60.40.10:FF:000791">
    <property type="entry name" value="Two-component system sensor histidine kinase/response regulator"/>
    <property type="match status" value="1"/>
</dbReference>
<proteinExistence type="predicted"/>
<keyword evidence="4" id="KW-0808">Transferase</keyword>
<name>A0A5M9HB24_9SPHI</name>
<keyword evidence="8" id="KW-0902">Two-component regulatory system</keyword>
<dbReference type="EC" id="2.7.13.3" evidence="2"/>
<dbReference type="Pfam" id="PF00512">
    <property type="entry name" value="HisKA"/>
    <property type="match status" value="1"/>
</dbReference>
<dbReference type="OrthoDB" id="9809670at2"/>
<dbReference type="Pfam" id="PF00072">
    <property type="entry name" value="Response_reg"/>
    <property type="match status" value="1"/>
</dbReference>
<feature type="domain" description="HTH araC/xylS-type" evidence="12">
    <location>
        <begin position="1272"/>
        <end position="1371"/>
    </location>
</feature>
<dbReference type="FunFam" id="3.30.565.10:FF:000037">
    <property type="entry name" value="Hybrid sensor histidine kinase/response regulator"/>
    <property type="match status" value="1"/>
</dbReference>
<dbReference type="Pfam" id="PF07495">
    <property type="entry name" value="Y_Y_Y"/>
    <property type="match status" value="1"/>
</dbReference>
<dbReference type="PROSITE" id="PS50110">
    <property type="entry name" value="RESPONSE_REGULATORY"/>
    <property type="match status" value="1"/>
</dbReference>
<dbReference type="Gene3D" id="2.60.40.10">
    <property type="entry name" value="Immunoglobulins"/>
    <property type="match status" value="1"/>
</dbReference>
<evidence type="ECO:0000256" key="3">
    <source>
        <dbReference type="ARBA" id="ARBA00022553"/>
    </source>
</evidence>
<dbReference type="InterPro" id="IPR015943">
    <property type="entry name" value="WD40/YVTN_repeat-like_dom_sf"/>
</dbReference>
<keyword evidence="5" id="KW-0547">Nucleotide-binding</keyword>
<dbReference type="InterPro" id="IPR011110">
    <property type="entry name" value="Reg_prop"/>
</dbReference>
<dbReference type="InterPro" id="IPR005467">
    <property type="entry name" value="His_kinase_dom"/>
</dbReference>
<protein>
    <recommendedName>
        <fullName evidence="2">histidine kinase</fullName>
        <ecNumber evidence="2">2.7.13.3</ecNumber>
    </recommendedName>
</protein>
<evidence type="ECO:0000256" key="9">
    <source>
        <dbReference type="ARBA" id="ARBA00023015"/>
    </source>
</evidence>
<dbReference type="PANTHER" id="PTHR43547">
    <property type="entry name" value="TWO-COMPONENT HISTIDINE KINASE"/>
    <property type="match status" value="1"/>
</dbReference>
<reference evidence="15 16" key="1">
    <citation type="submission" date="2019-09" db="EMBL/GenBank/DDBJ databases">
        <title>Pararcticibacter amylolyticus gen. nov., sp. nov., isolated from a rottenly hemp rope, and reclassification of Pedobacter tournemirensis as Pararcticibacter tournemirensis comb. nov.</title>
        <authorList>
            <person name="Cai Y."/>
        </authorList>
    </citation>
    <scope>NUCLEOTIDE SEQUENCE [LARGE SCALE GENOMIC DNA]</scope>
    <source>
        <strain evidence="15 16">TF5-37.2-LB10</strain>
    </source>
</reference>